<feature type="chain" id="PRO_5028957053" description="Secreted protein" evidence="3">
    <location>
        <begin position="28"/>
        <end position="118"/>
    </location>
</feature>
<evidence type="ECO:0000256" key="3">
    <source>
        <dbReference type="SAM" id="SignalP"/>
    </source>
</evidence>
<feature type="transmembrane region" description="Helical" evidence="2">
    <location>
        <begin position="81"/>
        <end position="103"/>
    </location>
</feature>
<dbReference type="EMBL" id="CP059404">
    <property type="protein sequence ID" value="QNE89836.1"/>
    <property type="molecule type" value="Genomic_DNA"/>
</dbReference>
<evidence type="ECO:0000313" key="4">
    <source>
        <dbReference type="EMBL" id="QNE89836.1"/>
    </source>
</evidence>
<gene>
    <name evidence="4" type="ORF">H0194_01935</name>
</gene>
<dbReference type="KEGG" id="cik:H0194_01935"/>
<protein>
    <recommendedName>
        <fullName evidence="6">Secreted protein</fullName>
    </recommendedName>
</protein>
<dbReference type="Proteomes" id="UP000515743">
    <property type="component" value="Chromosome"/>
</dbReference>
<feature type="compositionally biased region" description="Low complexity" evidence="1">
    <location>
        <begin position="36"/>
        <end position="49"/>
    </location>
</feature>
<keyword evidence="5" id="KW-1185">Reference proteome</keyword>
<dbReference type="AlphaFoldDB" id="A0A7G7CQH0"/>
<keyword evidence="2" id="KW-1133">Transmembrane helix</keyword>
<feature type="signal peptide" evidence="3">
    <location>
        <begin position="1"/>
        <end position="27"/>
    </location>
</feature>
<evidence type="ECO:0000256" key="2">
    <source>
        <dbReference type="SAM" id="Phobius"/>
    </source>
</evidence>
<keyword evidence="3" id="KW-0732">Signal</keyword>
<feature type="region of interest" description="Disordered" evidence="1">
    <location>
        <begin position="30"/>
        <end position="72"/>
    </location>
</feature>
<keyword evidence="2" id="KW-0472">Membrane</keyword>
<accession>A0A7G7CQH0</accession>
<keyword evidence="2" id="KW-0812">Transmembrane</keyword>
<proteinExistence type="predicted"/>
<dbReference type="RefSeq" id="WP_185176210.1">
    <property type="nucleotide sequence ID" value="NZ_CP059404.1"/>
</dbReference>
<evidence type="ECO:0000313" key="5">
    <source>
        <dbReference type="Proteomes" id="UP000515743"/>
    </source>
</evidence>
<evidence type="ECO:0000256" key="1">
    <source>
        <dbReference type="SAM" id="MobiDB-lite"/>
    </source>
</evidence>
<feature type="compositionally biased region" description="Basic and acidic residues" evidence="1">
    <location>
        <begin position="58"/>
        <end position="70"/>
    </location>
</feature>
<reference evidence="4 5" key="1">
    <citation type="submission" date="2020-07" db="EMBL/GenBank/DDBJ databases">
        <title>Complete genome and description of Corynebacterium incognita strain Marseille-Q3630 sp. nov.</title>
        <authorList>
            <person name="Boxberger M."/>
        </authorList>
    </citation>
    <scope>NUCLEOTIDE SEQUENCE [LARGE SCALE GENOMIC DNA]</scope>
    <source>
        <strain evidence="4 5">Marseille-Q3630</strain>
    </source>
</reference>
<name>A0A7G7CQH0_9CORY</name>
<evidence type="ECO:0008006" key="6">
    <source>
        <dbReference type="Google" id="ProtNLM"/>
    </source>
</evidence>
<sequence length="118" mass="12227">MRRRLPLALVAATATVTGLVTPVAANAVDLSSGSSKTTTATPTTTAPADPAEEEEKEDEHWNDKLPDHLKSSQSTVDGIDIAGAVLAAVAALMQVAVIAVKAFPPLQKMLKNALGGRR</sequence>
<organism evidence="4 5">
    <name type="scientific">Corynebacterium incognita</name>
    <dbReference type="NCBI Taxonomy" id="2754725"/>
    <lineage>
        <taxon>Bacteria</taxon>
        <taxon>Bacillati</taxon>
        <taxon>Actinomycetota</taxon>
        <taxon>Actinomycetes</taxon>
        <taxon>Mycobacteriales</taxon>
        <taxon>Corynebacteriaceae</taxon>
        <taxon>Corynebacterium</taxon>
    </lineage>
</organism>